<comment type="caution">
    <text evidence="1">The sequence shown here is derived from an EMBL/GenBank/DDBJ whole genome shotgun (WGS) entry which is preliminary data.</text>
</comment>
<gene>
    <name evidence="1" type="ORF">AFUS01_LOCUS25331</name>
</gene>
<keyword evidence="2" id="KW-1185">Reference proteome</keyword>
<dbReference type="Proteomes" id="UP000708208">
    <property type="component" value="Unassembled WGS sequence"/>
</dbReference>
<sequence>MERVALRRTHVPHRIHSSLLFVVLRKPEGSPALRTCEQGLIDRSPMHIDAPTREPGLRNPSVPIPAQFTRFKEGLSLRYNVLFIGDSLSNTIPPGIPNSSIVP</sequence>
<dbReference type="AlphaFoldDB" id="A0A8J2P9M2"/>
<accession>A0A8J2P9M2</accession>
<organism evidence="1 2">
    <name type="scientific">Allacma fusca</name>
    <dbReference type="NCBI Taxonomy" id="39272"/>
    <lineage>
        <taxon>Eukaryota</taxon>
        <taxon>Metazoa</taxon>
        <taxon>Ecdysozoa</taxon>
        <taxon>Arthropoda</taxon>
        <taxon>Hexapoda</taxon>
        <taxon>Collembola</taxon>
        <taxon>Symphypleona</taxon>
        <taxon>Sminthuridae</taxon>
        <taxon>Allacma</taxon>
    </lineage>
</organism>
<proteinExistence type="predicted"/>
<evidence type="ECO:0000313" key="2">
    <source>
        <dbReference type="Proteomes" id="UP000708208"/>
    </source>
</evidence>
<dbReference type="EMBL" id="CAJVCH010325917">
    <property type="protein sequence ID" value="CAG7786778.1"/>
    <property type="molecule type" value="Genomic_DNA"/>
</dbReference>
<protein>
    <submittedName>
        <fullName evidence="1">Uncharacterized protein</fullName>
    </submittedName>
</protein>
<evidence type="ECO:0000313" key="1">
    <source>
        <dbReference type="EMBL" id="CAG7786778.1"/>
    </source>
</evidence>
<reference evidence="1" key="1">
    <citation type="submission" date="2021-06" db="EMBL/GenBank/DDBJ databases">
        <authorList>
            <person name="Hodson N. C."/>
            <person name="Mongue J. A."/>
            <person name="Jaron S. K."/>
        </authorList>
    </citation>
    <scope>NUCLEOTIDE SEQUENCE</scope>
</reference>
<name>A0A8J2P9M2_9HEXA</name>